<dbReference type="NCBIfam" id="NF004837">
    <property type="entry name" value="PRK06187.1"/>
    <property type="match status" value="1"/>
</dbReference>
<keyword evidence="4" id="KW-0443">Lipid metabolism</keyword>
<dbReference type="EMBL" id="DTGT01000349">
    <property type="protein sequence ID" value="HGH61780.1"/>
    <property type="molecule type" value="Genomic_DNA"/>
</dbReference>
<dbReference type="InterPro" id="IPR025110">
    <property type="entry name" value="AMP-bd_C"/>
</dbReference>
<dbReference type="Pfam" id="PF00501">
    <property type="entry name" value="AMP-binding"/>
    <property type="match status" value="1"/>
</dbReference>
<dbReference type="Pfam" id="PF13193">
    <property type="entry name" value="AMP-binding_C"/>
    <property type="match status" value="1"/>
</dbReference>
<dbReference type="InterPro" id="IPR042099">
    <property type="entry name" value="ANL_N_sf"/>
</dbReference>
<reference evidence="7" key="1">
    <citation type="journal article" date="2020" name="mSystems">
        <title>Genome- and Community-Level Interaction Insights into Carbon Utilization and Element Cycling Functions of Hydrothermarchaeota in Hydrothermal Sediment.</title>
        <authorList>
            <person name="Zhou Z."/>
            <person name="Liu Y."/>
            <person name="Xu W."/>
            <person name="Pan J."/>
            <person name="Luo Z.H."/>
            <person name="Li M."/>
        </authorList>
    </citation>
    <scope>NUCLEOTIDE SEQUENCE [LARGE SCALE GENOMIC DNA]</scope>
    <source>
        <strain evidence="7">SpSt-769</strain>
    </source>
</reference>
<keyword evidence="2 7" id="KW-0436">Ligase</keyword>
<dbReference type="InterPro" id="IPR045851">
    <property type="entry name" value="AMP-bd_C_sf"/>
</dbReference>
<proteinExistence type="inferred from homology"/>
<sequence length="553" mass="62013">MIQGVRTIQPTPSAYSYPLLIKHLLHTPILYAPNQEIVYQDKVRHTYADFYRRIHRLASGLKSLGVKPGDTVAVLDWDSHRYLECFFAVPMMGAILHTVNVRLSPEQILYTMNHAEDDIVLTHTDFVPMLEGIADRLPTRSYVLLQDGDEGIDATLPVRAEYERLLSEADEDFHFPDFDENAQATTFYTTGTTGDPKGVFFSHRQLVLHTLSVAVAAAAFSSQGRFHTGDVYMPLTPMFHVHAWGFPYVATLLGAKQVYPGRFDPERALTLIKTEGVTFSHCVATILHMLLNHPLAKKIDLRSWKVNTGGMAMPRGLARAALERGIDLFHGYGMSETCPILTIANFKPHMTNWDRERQLDIRTKTGFPIPLVDLKITDQEGKVLPMDGTSQGEITVRTPWCTQAYFKNAEKSEELWRGGRLHTGDVAAMDPEGYVQITDRLKDAIKTGGEWISSLELESLLSRHEAVSESAVVGAPDEKWGERPVAFVVLHPDAKGSVSEEDLRAFMMSFVGQSVISKWAVPDRFYIVDEIPKTSVGKLNKKVIRESLHKGQP</sequence>
<dbReference type="FunFam" id="3.30.300.30:FF:000008">
    <property type="entry name" value="2,3-dihydroxybenzoate-AMP ligase"/>
    <property type="match status" value="1"/>
</dbReference>
<dbReference type="AlphaFoldDB" id="A0A7C4AT15"/>
<organism evidence="7">
    <name type="scientific">Desulfomonile tiedjei</name>
    <dbReference type="NCBI Taxonomy" id="2358"/>
    <lineage>
        <taxon>Bacteria</taxon>
        <taxon>Pseudomonadati</taxon>
        <taxon>Thermodesulfobacteriota</taxon>
        <taxon>Desulfomonilia</taxon>
        <taxon>Desulfomonilales</taxon>
        <taxon>Desulfomonilaceae</taxon>
        <taxon>Desulfomonile</taxon>
    </lineage>
</organism>
<dbReference type="PANTHER" id="PTHR43859:SF4">
    <property type="entry name" value="BUTANOATE--COA LIGASE AAE1-RELATED"/>
    <property type="match status" value="1"/>
</dbReference>
<dbReference type="Gene3D" id="3.40.50.12780">
    <property type="entry name" value="N-terminal domain of ligase-like"/>
    <property type="match status" value="1"/>
</dbReference>
<evidence type="ECO:0000259" key="5">
    <source>
        <dbReference type="Pfam" id="PF00501"/>
    </source>
</evidence>
<accession>A0A7C4AT15</accession>
<keyword evidence="3" id="KW-0276">Fatty acid metabolism</keyword>
<protein>
    <submittedName>
        <fullName evidence="7">Fatty acid--CoA ligase</fullName>
    </submittedName>
</protein>
<evidence type="ECO:0000256" key="2">
    <source>
        <dbReference type="ARBA" id="ARBA00022598"/>
    </source>
</evidence>
<dbReference type="GO" id="GO:0006631">
    <property type="term" value="P:fatty acid metabolic process"/>
    <property type="evidence" value="ECO:0007669"/>
    <property type="project" value="UniProtKB-KW"/>
</dbReference>
<evidence type="ECO:0000313" key="7">
    <source>
        <dbReference type="EMBL" id="HGH61780.1"/>
    </source>
</evidence>
<dbReference type="SUPFAM" id="SSF56801">
    <property type="entry name" value="Acetyl-CoA synthetase-like"/>
    <property type="match status" value="1"/>
</dbReference>
<dbReference type="Gene3D" id="3.30.300.30">
    <property type="match status" value="1"/>
</dbReference>
<gene>
    <name evidence="7" type="ORF">ENV54_10830</name>
</gene>
<feature type="domain" description="AMP-dependent synthetase/ligase" evidence="5">
    <location>
        <begin position="33"/>
        <end position="406"/>
    </location>
</feature>
<comment type="similarity">
    <text evidence="1">Belongs to the ATP-dependent AMP-binding enzyme family.</text>
</comment>
<dbReference type="CDD" id="cd12119">
    <property type="entry name" value="ttLC_FACS_AlkK_like"/>
    <property type="match status" value="1"/>
</dbReference>
<dbReference type="InterPro" id="IPR000873">
    <property type="entry name" value="AMP-dep_synth/lig_dom"/>
</dbReference>
<name>A0A7C4AT15_9BACT</name>
<evidence type="ECO:0000259" key="6">
    <source>
        <dbReference type="Pfam" id="PF13193"/>
    </source>
</evidence>
<evidence type="ECO:0000256" key="1">
    <source>
        <dbReference type="ARBA" id="ARBA00006432"/>
    </source>
</evidence>
<dbReference type="GO" id="GO:0016874">
    <property type="term" value="F:ligase activity"/>
    <property type="evidence" value="ECO:0007669"/>
    <property type="project" value="UniProtKB-KW"/>
</dbReference>
<comment type="caution">
    <text evidence="7">The sequence shown here is derived from an EMBL/GenBank/DDBJ whole genome shotgun (WGS) entry which is preliminary data.</text>
</comment>
<evidence type="ECO:0000256" key="4">
    <source>
        <dbReference type="ARBA" id="ARBA00023098"/>
    </source>
</evidence>
<dbReference type="PANTHER" id="PTHR43859">
    <property type="entry name" value="ACYL-ACTIVATING ENZYME"/>
    <property type="match status" value="1"/>
</dbReference>
<evidence type="ECO:0000256" key="3">
    <source>
        <dbReference type="ARBA" id="ARBA00022832"/>
    </source>
</evidence>
<feature type="domain" description="AMP-binding enzyme C-terminal" evidence="6">
    <location>
        <begin position="456"/>
        <end position="538"/>
    </location>
</feature>